<evidence type="ECO:0000256" key="4">
    <source>
        <dbReference type="ARBA" id="ARBA00023163"/>
    </source>
</evidence>
<dbReference type="NCBIfam" id="TIGR02937">
    <property type="entry name" value="sigma70-ECF"/>
    <property type="match status" value="1"/>
</dbReference>
<dbReference type="Proteomes" id="UP000244168">
    <property type="component" value="Unassembled WGS sequence"/>
</dbReference>
<dbReference type="EMBL" id="QAOQ01000013">
    <property type="protein sequence ID" value="PTQ92270.1"/>
    <property type="molecule type" value="Genomic_DNA"/>
</dbReference>
<evidence type="ECO:0000256" key="5">
    <source>
        <dbReference type="SAM" id="Phobius"/>
    </source>
</evidence>
<dbReference type="SUPFAM" id="SSF88659">
    <property type="entry name" value="Sigma3 and sigma4 domains of RNA polymerase sigma factors"/>
    <property type="match status" value="1"/>
</dbReference>
<dbReference type="AlphaFoldDB" id="A0A2T5J4E5"/>
<dbReference type="InterPro" id="IPR013324">
    <property type="entry name" value="RNA_pol_sigma_r3/r4-like"/>
</dbReference>
<dbReference type="CDD" id="cd06171">
    <property type="entry name" value="Sigma70_r4"/>
    <property type="match status" value="1"/>
</dbReference>
<comment type="similarity">
    <text evidence="1">Belongs to the sigma-70 factor family. ECF subfamily.</text>
</comment>
<name>A0A2T5J4E5_9SPHI</name>
<keyword evidence="5" id="KW-0812">Transmembrane</keyword>
<dbReference type="InterPro" id="IPR013249">
    <property type="entry name" value="RNA_pol_sigma70_r4_t2"/>
</dbReference>
<reference evidence="8 9" key="1">
    <citation type="submission" date="2018-04" db="EMBL/GenBank/DDBJ databases">
        <title>Genomic Encyclopedia of Archaeal and Bacterial Type Strains, Phase II (KMG-II): from individual species to whole genera.</title>
        <authorList>
            <person name="Goeker M."/>
        </authorList>
    </citation>
    <scope>NUCLEOTIDE SEQUENCE [LARGE SCALE GENOMIC DNA]</scope>
    <source>
        <strain evidence="8 9">DSM 26809</strain>
    </source>
</reference>
<dbReference type="InterPro" id="IPR007627">
    <property type="entry name" value="RNA_pol_sigma70_r2"/>
</dbReference>
<dbReference type="SUPFAM" id="SSF88946">
    <property type="entry name" value="Sigma2 domain of RNA polymerase sigma factors"/>
    <property type="match status" value="1"/>
</dbReference>
<dbReference type="Pfam" id="PF04542">
    <property type="entry name" value="Sigma70_r2"/>
    <property type="match status" value="1"/>
</dbReference>
<dbReference type="GO" id="GO:0003677">
    <property type="term" value="F:DNA binding"/>
    <property type="evidence" value="ECO:0007669"/>
    <property type="project" value="InterPro"/>
</dbReference>
<sequence length="203" mass="24771">MPSENYDSYPDQDSELWDNFRNGDQRAYTCLINKYSRPLFNYGYRICQDRDFLKDCIQEIFLELWNRRSRISATASVKWYLFKAVRLRIFRDQSKWRRNEQLSDDYDFMVEFNIESKIINEGDQDSLTSRIQLVLNHLPSRQREIIYLRFYENLDFDNICQIMNISKQSVHNLLQKAYKNFRLEWIFLIAFKFLSFLLIFIGL</sequence>
<dbReference type="InterPro" id="IPR039425">
    <property type="entry name" value="RNA_pol_sigma-70-like"/>
</dbReference>
<dbReference type="Gene3D" id="1.10.1740.10">
    <property type="match status" value="1"/>
</dbReference>
<keyword evidence="5" id="KW-0472">Membrane</keyword>
<dbReference type="InterPro" id="IPR013325">
    <property type="entry name" value="RNA_pol_sigma_r2"/>
</dbReference>
<evidence type="ECO:0000313" key="9">
    <source>
        <dbReference type="Proteomes" id="UP000244168"/>
    </source>
</evidence>
<evidence type="ECO:0000256" key="1">
    <source>
        <dbReference type="ARBA" id="ARBA00010641"/>
    </source>
</evidence>
<gene>
    <name evidence="8" type="ORF">C8P68_1135</name>
</gene>
<keyword evidence="4" id="KW-0804">Transcription</keyword>
<keyword evidence="5" id="KW-1133">Transmembrane helix</keyword>
<dbReference type="Gene3D" id="1.10.10.10">
    <property type="entry name" value="Winged helix-like DNA-binding domain superfamily/Winged helix DNA-binding domain"/>
    <property type="match status" value="1"/>
</dbReference>
<evidence type="ECO:0000313" key="8">
    <source>
        <dbReference type="EMBL" id="PTQ92270.1"/>
    </source>
</evidence>
<dbReference type="GO" id="GO:0016987">
    <property type="term" value="F:sigma factor activity"/>
    <property type="evidence" value="ECO:0007669"/>
    <property type="project" value="UniProtKB-KW"/>
</dbReference>
<evidence type="ECO:0000259" key="6">
    <source>
        <dbReference type="Pfam" id="PF04542"/>
    </source>
</evidence>
<organism evidence="8 9">
    <name type="scientific">Mucilaginibacter yixingensis</name>
    <dbReference type="NCBI Taxonomy" id="1295612"/>
    <lineage>
        <taxon>Bacteria</taxon>
        <taxon>Pseudomonadati</taxon>
        <taxon>Bacteroidota</taxon>
        <taxon>Sphingobacteriia</taxon>
        <taxon>Sphingobacteriales</taxon>
        <taxon>Sphingobacteriaceae</taxon>
        <taxon>Mucilaginibacter</taxon>
    </lineage>
</organism>
<evidence type="ECO:0000256" key="2">
    <source>
        <dbReference type="ARBA" id="ARBA00023015"/>
    </source>
</evidence>
<dbReference type="InterPro" id="IPR036388">
    <property type="entry name" value="WH-like_DNA-bd_sf"/>
</dbReference>
<keyword evidence="9" id="KW-1185">Reference proteome</keyword>
<keyword evidence="2" id="KW-0805">Transcription regulation</keyword>
<feature type="transmembrane region" description="Helical" evidence="5">
    <location>
        <begin position="183"/>
        <end position="202"/>
    </location>
</feature>
<dbReference type="PANTHER" id="PTHR43133:SF46">
    <property type="entry name" value="RNA POLYMERASE SIGMA-70 FACTOR ECF SUBFAMILY"/>
    <property type="match status" value="1"/>
</dbReference>
<feature type="domain" description="RNA polymerase sigma-70 region 2" evidence="6">
    <location>
        <begin position="31"/>
        <end position="91"/>
    </location>
</feature>
<dbReference type="GO" id="GO:0006352">
    <property type="term" value="P:DNA-templated transcription initiation"/>
    <property type="evidence" value="ECO:0007669"/>
    <property type="project" value="InterPro"/>
</dbReference>
<dbReference type="PANTHER" id="PTHR43133">
    <property type="entry name" value="RNA POLYMERASE ECF-TYPE SIGMA FACTO"/>
    <property type="match status" value="1"/>
</dbReference>
<evidence type="ECO:0000256" key="3">
    <source>
        <dbReference type="ARBA" id="ARBA00023082"/>
    </source>
</evidence>
<proteinExistence type="inferred from homology"/>
<evidence type="ECO:0000259" key="7">
    <source>
        <dbReference type="Pfam" id="PF08281"/>
    </source>
</evidence>
<feature type="domain" description="RNA polymerase sigma factor 70 region 4 type 2" evidence="7">
    <location>
        <begin position="130"/>
        <end position="179"/>
    </location>
</feature>
<dbReference type="InterPro" id="IPR014284">
    <property type="entry name" value="RNA_pol_sigma-70_dom"/>
</dbReference>
<dbReference type="Pfam" id="PF08281">
    <property type="entry name" value="Sigma70_r4_2"/>
    <property type="match status" value="1"/>
</dbReference>
<comment type="caution">
    <text evidence="8">The sequence shown here is derived from an EMBL/GenBank/DDBJ whole genome shotgun (WGS) entry which is preliminary data.</text>
</comment>
<keyword evidence="3" id="KW-0731">Sigma factor</keyword>
<protein>
    <submittedName>
        <fullName evidence="8">RNA polymerase sigma factor (Sigma-70 family)</fullName>
    </submittedName>
</protein>
<accession>A0A2T5J4E5</accession>